<keyword evidence="3 8" id="KW-0067">ATP-binding</keyword>
<comment type="similarity">
    <text evidence="7 8">Belongs to the class-II aminoacyl-tRNA synthetase family. ProS type 3 subfamily.</text>
</comment>
<dbReference type="FunFam" id="3.30.930.10:FF:000037">
    <property type="entry name" value="Proline--tRNA ligase"/>
    <property type="match status" value="1"/>
</dbReference>
<comment type="subcellular location">
    <subcellularLocation>
        <location evidence="8">Cytoplasm</location>
    </subcellularLocation>
</comment>
<keyword evidence="4 8" id="KW-0648">Protein biosynthesis</keyword>
<dbReference type="PANTHER" id="PTHR43382">
    <property type="entry name" value="PROLYL-TRNA SYNTHETASE"/>
    <property type="match status" value="1"/>
</dbReference>
<evidence type="ECO:0000256" key="1">
    <source>
        <dbReference type="ARBA" id="ARBA00022598"/>
    </source>
</evidence>
<evidence type="ECO:0000256" key="2">
    <source>
        <dbReference type="ARBA" id="ARBA00022741"/>
    </source>
</evidence>
<dbReference type="GO" id="GO:0005737">
    <property type="term" value="C:cytoplasm"/>
    <property type="evidence" value="ECO:0007669"/>
    <property type="project" value="UniProtKB-SubCell"/>
</dbReference>
<evidence type="ECO:0000256" key="8">
    <source>
        <dbReference type="HAMAP-Rule" id="MF_01571"/>
    </source>
</evidence>
<accession>A0A7T9DJG7</accession>
<dbReference type="HAMAP" id="MF_01571">
    <property type="entry name" value="Pro_tRNA_synth_type3"/>
    <property type="match status" value="1"/>
</dbReference>
<dbReference type="InterPro" id="IPR017449">
    <property type="entry name" value="Pro-tRNA_synth_II"/>
</dbReference>
<dbReference type="CDD" id="cd00862">
    <property type="entry name" value="ProRS_anticodon_zinc"/>
    <property type="match status" value="1"/>
</dbReference>
<comment type="domain">
    <text evidence="8">Consists of three domains: the N-terminal catalytic domain, the anticodon-binding domain and the C-terminal extension.</text>
</comment>
<dbReference type="PROSITE" id="PS50862">
    <property type="entry name" value="AA_TRNA_LIGASE_II"/>
    <property type="match status" value="1"/>
</dbReference>
<dbReference type="InterPro" id="IPR033721">
    <property type="entry name" value="ProRS_core_arch_euk"/>
</dbReference>
<dbReference type="SMART" id="SM00946">
    <property type="entry name" value="ProRS-C_1"/>
    <property type="match status" value="1"/>
</dbReference>
<dbReference type="InterPro" id="IPR002314">
    <property type="entry name" value="aa-tRNA-synt_IIb"/>
</dbReference>
<dbReference type="InterPro" id="IPR004154">
    <property type="entry name" value="Anticodon-bd"/>
</dbReference>
<dbReference type="EC" id="6.1.1.15" evidence="8"/>
<proteinExistence type="inferred from homology"/>
<comment type="catalytic activity">
    <reaction evidence="6 8">
        <text>tRNA(Pro) + L-proline + ATP = L-prolyl-tRNA(Pro) + AMP + diphosphate</text>
        <dbReference type="Rhea" id="RHEA:14305"/>
        <dbReference type="Rhea" id="RHEA-COMP:9700"/>
        <dbReference type="Rhea" id="RHEA-COMP:9702"/>
        <dbReference type="ChEBI" id="CHEBI:30616"/>
        <dbReference type="ChEBI" id="CHEBI:33019"/>
        <dbReference type="ChEBI" id="CHEBI:60039"/>
        <dbReference type="ChEBI" id="CHEBI:78442"/>
        <dbReference type="ChEBI" id="CHEBI:78532"/>
        <dbReference type="ChEBI" id="CHEBI:456215"/>
        <dbReference type="EC" id="6.1.1.15"/>
    </reaction>
</comment>
<protein>
    <recommendedName>
        <fullName evidence="8">Proline--tRNA ligase</fullName>
        <ecNumber evidence="8">6.1.1.15</ecNumber>
    </recommendedName>
    <alternativeName>
        <fullName evidence="8">Prolyl-tRNA synthetase</fullName>
        <shortName evidence="8">ProRS</shortName>
    </alternativeName>
</protein>
<dbReference type="InterPro" id="IPR036621">
    <property type="entry name" value="Anticodon-bd_dom_sf"/>
</dbReference>
<dbReference type="EMBL" id="CP064981">
    <property type="protein sequence ID" value="QQR92429.1"/>
    <property type="molecule type" value="Genomic_DNA"/>
</dbReference>
<keyword evidence="5 8" id="KW-0030">Aminoacyl-tRNA synthetase</keyword>
<name>A0A7T9DJG7_9ARCH</name>
<dbReference type="InterPro" id="IPR006195">
    <property type="entry name" value="aa-tRNA-synth_II"/>
</dbReference>
<dbReference type="Pfam" id="PF03129">
    <property type="entry name" value="HGTP_anticodon"/>
    <property type="match status" value="1"/>
</dbReference>
<keyword evidence="2 8" id="KW-0547">Nucleotide-binding</keyword>
<dbReference type="SUPFAM" id="SSF52954">
    <property type="entry name" value="Class II aaRS ABD-related"/>
    <property type="match status" value="1"/>
</dbReference>
<dbReference type="SUPFAM" id="SSF64586">
    <property type="entry name" value="C-terminal domain of ProRS"/>
    <property type="match status" value="1"/>
</dbReference>
<dbReference type="PRINTS" id="PR01046">
    <property type="entry name" value="TRNASYNTHPRO"/>
</dbReference>
<dbReference type="Gene3D" id="3.40.50.800">
    <property type="entry name" value="Anticodon-binding domain"/>
    <property type="match status" value="1"/>
</dbReference>
<evidence type="ECO:0000259" key="9">
    <source>
        <dbReference type="PROSITE" id="PS50862"/>
    </source>
</evidence>
<dbReference type="GO" id="GO:0005524">
    <property type="term" value="F:ATP binding"/>
    <property type="evidence" value="ECO:0007669"/>
    <property type="project" value="UniProtKB-UniRule"/>
</dbReference>
<dbReference type="InterPro" id="IPR045864">
    <property type="entry name" value="aa-tRNA-synth_II/BPL/LPL"/>
</dbReference>
<sequence>MASEKPKDKAPLTHGITVKKQDDMSEWYNQVVLKAELADYAPTHGMMIIRPHGYSIWESIQHFFNPLIEASGVRNAYFPLLIPESFFHKEKEHFEGFEAEVAWVERKDEKEERVALRPTSETIMYDTFSRWIRSHRDLPMKINQWCNIIRWEIKQTKLFLRTREFLWQEGHCAYASHEECLQDAKHFLQLYQKVAEELLAVPVIPGRKTIAERFAGADETFTIEGFMPDGKALQMGTSHDLGTNFAKPFNVKFQGDDGQEHFVHQGSWGISTRMIGAVVMVHGDDKGLVLPPRVAKNKVVIVPILFDASREEVSKAAQHMQEELKEFGAMLDTRENYSPGWKFNEWEMKGIPIRVELGPKDLAQQQCVLVRRDTGQKKFVPLQKLHAEVKSELDAMHHAMLEKARHFLQQSIHDVSTWKEFEQALDQRKLIRMPFCGRPECEKEIKEKTTATSRCIPMEEKPLSNAACVHCNQKAEWRTLFSKAY</sequence>
<dbReference type="CDD" id="cd00778">
    <property type="entry name" value="ProRS_core_arch_euk"/>
    <property type="match status" value="1"/>
</dbReference>
<evidence type="ECO:0000256" key="4">
    <source>
        <dbReference type="ARBA" id="ARBA00022917"/>
    </source>
</evidence>
<dbReference type="Gene3D" id="3.30.930.10">
    <property type="entry name" value="Bira Bifunctional Protein, Domain 2"/>
    <property type="match status" value="1"/>
</dbReference>
<dbReference type="GO" id="GO:0006433">
    <property type="term" value="P:prolyl-tRNA aminoacylation"/>
    <property type="evidence" value="ECO:0007669"/>
    <property type="project" value="UniProtKB-UniRule"/>
</dbReference>
<feature type="domain" description="Aminoacyl-transfer RNA synthetases class-II family profile" evidence="9">
    <location>
        <begin position="45"/>
        <end position="291"/>
    </location>
</feature>
<dbReference type="Proteomes" id="UP000596004">
    <property type="component" value="Chromosome"/>
</dbReference>
<reference evidence="10" key="1">
    <citation type="submission" date="2020-11" db="EMBL/GenBank/DDBJ databases">
        <title>Connecting structure to function with the recovery of over 1000 high-quality activated sludge metagenome-assembled genomes encoding full-length rRNA genes using long-read sequencing.</title>
        <authorList>
            <person name="Singleton C.M."/>
            <person name="Petriglieri F."/>
            <person name="Kristensen J.M."/>
            <person name="Kirkegaard R.H."/>
            <person name="Michaelsen T.Y."/>
            <person name="Andersen M.H."/>
            <person name="Karst S.M."/>
            <person name="Dueholm M.S."/>
            <person name="Nielsen P.H."/>
            <person name="Albertsen M."/>
        </authorList>
    </citation>
    <scope>NUCLEOTIDE SEQUENCE</scope>
    <source>
        <strain evidence="10">Fred_18-Q3-R57-64_BAT3C.431</strain>
    </source>
</reference>
<evidence type="ECO:0000256" key="6">
    <source>
        <dbReference type="ARBA" id="ARBA00047671"/>
    </source>
</evidence>
<comment type="subunit">
    <text evidence="8">Homodimer.</text>
</comment>
<evidence type="ECO:0000256" key="3">
    <source>
        <dbReference type="ARBA" id="ARBA00022840"/>
    </source>
</evidence>
<evidence type="ECO:0000256" key="5">
    <source>
        <dbReference type="ARBA" id="ARBA00023146"/>
    </source>
</evidence>
<keyword evidence="8" id="KW-0963">Cytoplasm</keyword>
<evidence type="ECO:0000256" key="7">
    <source>
        <dbReference type="ARBA" id="ARBA00060806"/>
    </source>
</evidence>
<evidence type="ECO:0000313" key="10">
    <source>
        <dbReference type="EMBL" id="QQR92429.1"/>
    </source>
</evidence>
<comment type="function">
    <text evidence="8">Catalyzes the attachment of proline to tRNA(Pro) in a two-step reaction: proline is first activated by ATP to form Pro-AMP and then transferred to the acceptor end of tRNA(Pro).</text>
</comment>
<dbReference type="Pfam" id="PF00587">
    <property type="entry name" value="tRNA-synt_2b"/>
    <property type="match status" value="1"/>
</dbReference>
<organism evidence="10">
    <name type="scientific">Candidatus Iainarchaeum sp</name>
    <dbReference type="NCBI Taxonomy" id="3101447"/>
    <lineage>
        <taxon>Archaea</taxon>
        <taxon>Candidatus Iainarchaeota</taxon>
        <taxon>Candidatus Iainarchaeia</taxon>
        <taxon>Candidatus Iainarchaeales</taxon>
        <taxon>Candidatus Iainarchaeaceae</taxon>
        <taxon>Candidatus Iainarchaeum</taxon>
    </lineage>
</organism>
<dbReference type="Gene3D" id="3.30.110.30">
    <property type="entry name" value="C-terminal domain of ProRS"/>
    <property type="match status" value="1"/>
</dbReference>
<dbReference type="InterPro" id="IPR004499">
    <property type="entry name" value="Pro-tRNA-ligase_IIa_arc-type"/>
</dbReference>
<dbReference type="GO" id="GO:0004827">
    <property type="term" value="F:proline-tRNA ligase activity"/>
    <property type="evidence" value="ECO:0007669"/>
    <property type="project" value="UniProtKB-UniRule"/>
</dbReference>
<dbReference type="SUPFAM" id="SSF55681">
    <property type="entry name" value="Class II aaRS and biotin synthetases"/>
    <property type="match status" value="1"/>
</dbReference>
<dbReference type="AlphaFoldDB" id="A0A7T9DJG7"/>
<dbReference type="GO" id="GO:0017101">
    <property type="term" value="C:aminoacyl-tRNA synthetase multienzyme complex"/>
    <property type="evidence" value="ECO:0007669"/>
    <property type="project" value="TreeGrafter"/>
</dbReference>
<dbReference type="Pfam" id="PF09180">
    <property type="entry name" value="ProRS-C_1"/>
    <property type="match status" value="1"/>
</dbReference>
<dbReference type="InterPro" id="IPR016061">
    <property type="entry name" value="Pro-tRNA_ligase_II_C"/>
</dbReference>
<dbReference type="NCBIfam" id="TIGR00408">
    <property type="entry name" value="proS_fam_I"/>
    <property type="match status" value="1"/>
</dbReference>
<keyword evidence="1 8" id="KW-0436">Ligase</keyword>
<gene>
    <name evidence="8" type="primary">proS</name>
    <name evidence="10" type="ORF">IPJ89_04730</name>
</gene>
<dbReference type="InterPro" id="IPR002316">
    <property type="entry name" value="Pro-tRNA-ligase_IIa"/>
</dbReference>
<dbReference type="FunFam" id="3.40.50.800:FF:000005">
    <property type="entry name" value="bifunctional glutamate/proline--tRNA ligase"/>
    <property type="match status" value="1"/>
</dbReference>
<dbReference type="PANTHER" id="PTHR43382:SF2">
    <property type="entry name" value="BIFUNCTIONAL GLUTAMATE_PROLINE--TRNA LIGASE"/>
    <property type="match status" value="1"/>
</dbReference>